<keyword evidence="4 8" id="KW-0547">Nucleotide-binding</keyword>
<keyword evidence="5 8" id="KW-0418">Kinase</keyword>
<name>A0A9W6PU44_9ACTN</name>
<dbReference type="InterPro" id="IPR027417">
    <property type="entry name" value="P-loop_NTPase"/>
</dbReference>
<comment type="similarity">
    <text evidence="1 8">Belongs to the CoaE family.</text>
</comment>
<evidence type="ECO:0000256" key="6">
    <source>
        <dbReference type="ARBA" id="ARBA00022840"/>
    </source>
</evidence>
<dbReference type="PROSITE" id="PS51219">
    <property type="entry name" value="DPCK"/>
    <property type="match status" value="1"/>
</dbReference>
<keyword evidence="2 8" id="KW-0963">Cytoplasm</keyword>
<sequence length="206" mass="22074">MGAVLKVGLTGGIGSGKSEVSARLRAHGAMIIDADRIAREVVEPGTPGLAAVAAEFGEEILRPDGSLDREKLASIVFSDADRRAALNAIVHPLVGERVAELMEAAPEDAVVVYDVPLLVENDLAGMYDVVVVVDAPVETQIRRLVERRGMTEEEARARIAAQATREQRRALAHHVIDNSGSLDELHAQVDALWDELVRRAHTAPAG</sequence>
<reference evidence="10" key="1">
    <citation type="submission" date="2023-02" db="EMBL/GenBank/DDBJ databases">
        <title>Actinomadura rubrobrunea NBRC 14622.</title>
        <authorList>
            <person name="Ichikawa N."/>
            <person name="Sato H."/>
            <person name="Tonouchi N."/>
        </authorList>
    </citation>
    <scope>NUCLEOTIDE SEQUENCE</scope>
    <source>
        <strain evidence="10">NBRC 14622</strain>
    </source>
</reference>
<dbReference type="SUPFAM" id="SSF52540">
    <property type="entry name" value="P-loop containing nucleoside triphosphate hydrolases"/>
    <property type="match status" value="1"/>
</dbReference>
<evidence type="ECO:0000313" key="11">
    <source>
        <dbReference type="Proteomes" id="UP001165124"/>
    </source>
</evidence>
<evidence type="ECO:0000256" key="4">
    <source>
        <dbReference type="ARBA" id="ARBA00022741"/>
    </source>
</evidence>
<dbReference type="FunFam" id="3.40.50.300:FF:000991">
    <property type="entry name" value="Dephospho-CoA kinase"/>
    <property type="match status" value="1"/>
</dbReference>
<evidence type="ECO:0000313" key="10">
    <source>
        <dbReference type="EMBL" id="GLW63251.1"/>
    </source>
</evidence>
<feature type="binding site" evidence="8">
    <location>
        <begin position="14"/>
        <end position="19"/>
    </location>
    <ligand>
        <name>ATP</name>
        <dbReference type="ChEBI" id="CHEBI:30616"/>
    </ligand>
</feature>
<evidence type="ECO:0000256" key="9">
    <source>
        <dbReference type="NCBIfam" id="TIGR00152"/>
    </source>
</evidence>
<dbReference type="EMBL" id="BSRZ01000002">
    <property type="protein sequence ID" value="GLW63251.1"/>
    <property type="molecule type" value="Genomic_DNA"/>
</dbReference>
<protein>
    <recommendedName>
        <fullName evidence="8 9">Dephospho-CoA kinase</fullName>
        <ecNumber evidence="8 9">2.7.1.24</ecNumber>
    </recommendedName>
    <alternativeName>
        <fullName evidence="8">Dephosphocoenzyme A kinase</fullName>
    </alternativeName>
</protein>
<comment type="pathway">
    <text evidence="8">Cofactor biosynthesis; coenzyme A biosynthesis; CoA from (R)-pantothenate: step 5/5.</text>
</comment>
<comment type="caution">
    <text evidence="10">The sequence shown here is derived from an EMBL/GenBank/DDBJ whole genome shotgun (WGS) entry which is preliminary data.</text>
</comment>
<evidence type="ECO:0000256" key="8">
    <source>
        <dbReference type="HAMAP-Rule" id="MF_00376"/>
    </source>
</evidence>
<dbReference type="InterPro" id="IPR001977">
    <property type="entry name" value="Depp_CoAkinase"/>
</dbReference>
<dbReference type="EC" id="2.7.1.24" evidence="8 9"/>
<keyword evidence="3 8" id="KW-0808">Transferase</keyword>
<evidence type="ECO:0000256" key="7">
    <source>
        <dbReference type="ARBA" id="ARBA00022993"/>
    </source>
</evidence>
<proteinExistence type="inferred from homology"/>
<gene>
    <name evidence="8 10" type="primary">coaE</name>
    <name evidence="10" type="ORF">Arub01_14950</name>
</gene>
<dbReference type="GO" id="GO:0005524">
    <property type="term" value="F:ATP binding"/>
    <property type="evidence" value="ECO:0007669"/>
    <property type="project" value="UniProtKB-UniRule"/>
</dbReference>
<comment type="function">
    <text evidence="8">Catalyzes the phosphorylation of the 3'-hydroxyl group of dephosphocoenzyme A to form coenzyme A.</text>
</comment>
<dbReference type="GO" id="GO:0004140">
    <property type="term" value="F:dephospho-CoA kinase activity"/>
    <property type="evidence" value="ECO:0007669"/>
    <property type="project" value="UniProtKB-UniRule"/>
</dbReference>
<dbReference type="Pfam" id="PF01121">
    <property type="entry name" value="CoaE"/>
    <property type="match status" value="1"/>
</dbReference>
<dbReference type="GO" id="GO:0005737">
    <property type="term" value="C:cytoplasm"/>
    <property type="evidence" value="ECO:0007669"/>
    <property type="project" value="UniProtKB-SubCell"/>
</dbReference>
<evidence type="ECO:0000256" key="3">
    <source>
        <dbReference type="ARBA" id="ARBA00022679"/>
    </source>
</evidence>
<dbReference type="Gene3D" id="3.40.50.300">
    <property type="entry name" value="P-loop containing nucleotide triphosphate hydrolases"/>
    <property type="match status" value="1"/>
</dbReference>
<comment type="subcellular location">
    <subcellularLocation>
        <location evidence="8">Cytoplasm</location>
    </subcellularLocation>
</comment>
<keyword evidence="6 8" id="KW-0067">ATP-binding</keyword>
<dbReference type="PANTHER" id="PTHR10695:SF46">
    <property type="entry name" value="BIFUNCTIONAL COENZYME A SYNTHASE-RELATED"/>
    <property type="match status" value="1"/>
</dbReference>
<comment type="catalytic activity">
    <reaction evidence="8">
        <text>3'-dephospho-CoA + ATP = ADP + CoA + H(+)</text>
        <dbReference type="Rhea" id="RHEA:18245"/>
        <dbReference type="ChEBI" id="CHEBI:15378"/>
        <dbReference type="ChEBI" id="CHEBI:30616"/>
        <dbReference type="ChEBI" id="CHEBI:57287"/>
        <dbReference type="ChEBI" id="CHEBI:57328"/>
        <dbReference type="ChEBI" id="CHEBI:456216"/>
        <dbReference type="EC" id="2.7.1.24"/>
    </reaction>
</comment>
<dbReference type="AlphaFoldDB" id="A0A9W6PU44"/>
<dbReference type="NCBIfam" id="TIGR00152">
    <property type="entry name" value="dephospho-CoA kinase"/>
    <property type="match status" value="1"/>
</dbReference>
<dbReference type="CDD" id="cd02022">
    <property type="entry name" value="DPCK"/>
    <property type="match status" value="1"/>
</dbReference>
<evidence type="ECO:0000256" key="1">
    <source>
        <dbReference type="ARBA" id="ARBA00009018"/>
    </source>
</evidence>
<evidence type="ECO:0000256" key="5">
    <source>
        <dbReference type="ARBA" id="ARBA00022777"/>
    </source>
</evidence>
<keyword evidence="11" id="KW-1185">Reference proteome</keyword>
<dbReference type="GO" id="GO:0015937">
    <property type="term" value="P:coenzyme A biosynthetic process"/>
    <property type="evidence" value="ECO:0007669"/>
    <property type="project" value="UniProtKB-UniRule"/>
</dbReference>
<dbReference type="Proteomes" id="UP001165124">
    <property type="component" value="Unassembled WGS sequence"/>
</dbReference>
<keyword evidence="7 8" id="KW-0173">Coenzyme A biosynthesis</keyword>
<organism evidence="10 11">
    <name type="scientific">Actinomadura rubrobrunea</name>
    <dbReference type="NCBI Taxonomy" id="115335"/>
    <lineage>
        <taxon>Bacteria</taxon>
        <taxon>Bacillati</taxon>
        <taxon>Actinomycetota</taxon>
        <taxon>Actinomycetes</taxon>
        <taxon>Streptosporangiales</taxon>
        <taxon>Thermomonosporaceae</taxon>
        <taxon>Actinomadura</taxon>
    </lineage>
</organism>
<evidence type="ECO:0000256" key="2">
    <source>
        <dbReference type="ARBA" id="ARBA00022490"/>
    </source>
</evidence>
<dbReference type="NCBIfam" id="NF002879">
    <property type="entry name" value="PRK03333.1"/>
    <property type="match status" value="1"/>
</dbReference>
<accession>A0A9W6PU44</accession>
<dbReference type="HAMAP" id="MF_00376">
    <property type="entry name" value="Dephospho_CoA_kinase"/>
    <property type="match status" value="1"/>
</dbReference>
<dbReference type="PANTHER" id="PTHR10695">
    <property type="entry name" value="DEPHOSPHO-COA KINASE-RELATED"/>
    <property type="match status" value="1"/>
</dbReference>